<keyword evidence="2" id="KW-0812">Transmembrane</keyword>
<organism evidence="3">
    <name type="scientific">Anopheles sinensis</name>
    <name type="common">Mosquito</name>
    <dbReference type="NCBI Taxonomy" id="74873"/>
    <lineage>
        <taxon>Eukaryota</taxon>
        <taxon>Metazoa</taxon>
        <taxon>Ecdysozoa</taxon>
        <taxon>Arthropoda</taxon>
        <taxon>Hexapoda</taxon>
        <taxon>Insecta</taxon>
        <taxon>Pterygota</taxon>
        <taxon>Neoptera</taxon>
        <taxon>Endopterygota</taxon>
        <taxon>Diptera</taxon>
        <taxon>Nematocera</taxon>
        <taxon>Culicoidea</taxon>
        <taxon>Culicidae</taxon>
        <taxon>Anophelinae</taxon>
        <taxon>Anopheles</taxon>
    </lineage>
</organism>
<keyword evidence="2" id="KW-1133">Transmembrane helix</keyword>
<feature type="transmembrane region" description="Helical" evidence="2">
    <location>
        <begin position="109"/>
        <end position="129"/>
    </location>
</feature>
<feature type="region of interest" description="Disordered" evidence="1">
    <location>
        <begin position="1"/>
        <end position="29"/>
    </location>
</feature>
<dbReference type="PANTHER" id="PTHR21143">
    <property type="entry name" value="INVERTEBRATE GUSTATORY RECEPTOR"/>
    <property type="match status" value="1"/>
</dbReference>
<dbReference type="STRING" id="74873.A0A084W7M7"/>
<reference evidence="4" key="2">
    <citation type="submission" date="2020-05" db="UniProtKB">
        <authorList>
            <consortium name="EnsemblMetazoa"/>
        </authorList>
    </citation>
    <scope>IDENTIFICATION</scope>
</reference>
<evidence type="ECO:0000256" key="2">
    <source>
        <dbReference type="SAM" id="Phobius"/>
    </source>
</evidence>
<evidence type="ECO:0000313" key="5">
    <source>
        <dbReference type="Proteomes" id="UP000030765"/>
    </source>
</evidence>
<dbReference type="GO" id="GO:0007635">
    <property type="term" value="P:chemosensory behavior"/>
    <property type="evidence" value="ECO:0007669"/>
    <property type="project" value="TreeGrafter"/>
</dbReference>
<dbReference type="EnsemblMetazoa" id="ASIC014227-RA">
    <property type="protein sequence ID" value="ASIC014227-PA"/>
    <property type="gene ID" value="ASIC014227"/>
</dbReference>
<name>A0A084W7M7_ANOSI</name>
<dbReference type="Proteomes" id="UP000030765">
    <property type="component" value="Unassembled WGS sequence"/>
</dbReference>
<dbReference type="GO" id="GO:0043025">
    <property type="term" value="C:neuronal cell body"/>
    <property type="evidence" value="ECO:0007669"/>
    <property type="project" value="TreeGrafter"/>
</dbReference>
<accession>A0A084W7M7</accession>
<dbReference type="EMBL" id="KE525315">
    <property type="protein sequence ID" value="KFB46221.1"/>
    <property type="molecule type" value="Genomic_DNA"/>
</dbReference>
<feature type="compositionally biased region" description="Polar residues" evidence="1">
    <location>
        <begin position="19"/>
        <end position="28"/>
    </location>
</feature>
<protein>
    <recommendedName>
        <fullName evidence="6">Gustatory receptor</fullName>
    </recommendedName>
</protein>
<dbReference type="GO" id="GO:0030424">
    <property type="term" value="C:axon"/>
    <property type="evidence" value="ECO:0007669"/>
    <property type="project" value="TreeGrafter"/>
</dbReference>
<dbReference type="OrthoDB" id="6366728at2759"/>
<dbReference type="PANTHER" id="PTHR21143:SF104">
    <property type="entry name" value="GUSTATORY RECEPTOR 8A-RELATED"/>
    <property type="match status" value="1"/>
</dbReference>
<evidence type="ECO:0000313" key="4">
    <source>
        <dbReference type="EnsemblMetazoa" id="ASIC014227-PA"/>
    </source>
</evidence>
<dbReference type="GO" id="GO:0030425">
    <property type="term" value="C:dendrite"/>
    <property type="evidence" value="ECO:0007669"/>
    <property type="project" value="TreeGrafter"/>
</dbReference>
<feature type="transmembrane region" description="Helical" evidence="2">
    <location>
        <begin position="167"/>
        <end position="188"/>
    </location>
</feature>
<dbReference type="OMA" id="IPASEYC"/>
<dbReference type="VEuPathDB" id="VectorBase:ASIC014227"/>
<sequence>MVANNPARRDKLHPDAPKPQQTDPSSRKSFLRSLRPLHCLSTVFGLWPFLTLQSAVAPTGQLAPLRTSRWCCSYSLSVMVAYSAFHLYINYTDSYGAGMGASGSAEVNFVSIVIDIYNRYSGLILFWLLHFLAFATQRTLGDTIVGVMLVDEQIEQRLAVTPNHSRWCRFICLHVTFIFLAIGISEWYNCIMYMSDFIPASEYCIFQCFITMLTSSTVEIQYMALVSLIKSRLQLINDLLVQLNAYGTDRERAHYEQFLLGGRPSIVHHEGFSTPPTVSFFLDEIASTYAVRRSGPIDAAININPTARQSSTGRPVPAIPDGDQQRWQKIKRLQHKIITVDQAPPSKPGARNRSARGPTQFPLLVASLMNSQSTACEHISMKIINDIKNLYTHLHLLSLNINKAFGAQLIFILMTLFVTLTTLLYYCTMKLFR</sequence>
<feature type="transmembrane region" description="Helical" evidence="2">
    <location>
        <begin position="405"/>
        <end position="427"/>
    </location>
</feature>
<dbReference type="EMBL" id="ATLV01021267">
    <property type="status" value="NOT_ANNOTATED_CDS"/>
    <property type="molecule type" value="Genomic_DNA"/>
</dbReference>
<feature type="compositionally biased region" description="Basic and acidic residues" evidence="1">
    <location>
        <begin position="7"/>
        <end position="16"/>
    </location>
</feature>
<gene>
    <name evidence="3" type="ORF">ZHAS_00014227</name>
</gene>
<evidence type="ECO:0008006" key="6">
    <source>
        <dbReference type="Google" id="ProtNLM"/>
    </source>
</evidence>
<dbReference type="AlphaFoldDB" id="A0A084W7M7"/>
<keyword evidence="2" id="KW-0472">Membrane</keyword>
<feature type="transmembrane region" description="Helical" evidence="2">
    <location>
        <begin position="71"/>
        <end position="89"/>
    </location>
</feature>
<evidence type="ECO:0000256" key="1">
    <source>
        <dbReference type="SAM" id="MobiDB-lite"/>
    </source>
</evidence>
<keyword evidence="5" id="KW-1185">Reference proteome</keyword>
<dbReference type="GO" id="GO:0008049">
    <property type="term" value="P:male courtship behavior"/>
    <property type="evidence" value="ECO:0007669"/>
    <property type="project" value="TreeGrafter"/>
</dbReference>
<proteinExistence type="predicted"/>
<reference evidence="3 5" key="1">
    <citation type="journal article" date="2014" name="BMC Genomics">
        <title>Genome sequence of Anopheles sinensis provides insight into genetics basis of mosquito competence for malaria parasites.</title>
        <authorList>
            <person name="Zhou D."/>
            <person name="Zhang D."/>
            <person name="Ding G."/>
            <person name="Shi L."/>
            <person name="Hou Q."/>
            <person name="Ye Y."/>
            <person name="Xu Y."/>
            <person name="Zhou H."/>
            <person name="Xiong C."/>
            <person name="Li S."/>
            <person name="Yu J."/>
            <person name="Hong S."/>
            <person name="Yu X."/>
            <person name="Zou P."/>
            <person name="Chen C."/>
            <person name="Chang X."/>
            <person name="Wang W."/>
            <person name="Lv Y."/>
            <person name="Sun Y."/>
            <person name="Ma L."/>
            <person name="Shen B."/>
            <person name="Zhu C."/>
        </authorList>
    </citation>
    <scope>NUCLEOTIDE SEQUENCE [LARGE SCALE GENOMIC DNA]</scope>
</reference>
<evidence type="ECO:0000313" key="3">
    <source>
        <dbReference type="EMBL" id="KFB46221.1"/>
    </source>
</evidence>